<evidence type="ECO:0000259" key="1">
    <source>
        <dbReference type="PROSITE" id="PS50835"/>
    </source>
</evidence>
<dbReference type="InterPro" id="IPR007110">
    <property type="entry name" value="Ig-like_dom"/>
</dbReference>
<dbReference type="PROSITE" id="PS50835">
    <property type="entry name" value="IG_LIKE"/>
    <property type="match status" value="1"/>
</dbReference>
<evidence type="ECO:0000259" key="2">
    <source>
        <dbReference type="PROSITE" id="PS51019"/>
    </source>
</evidence>
<name>A0AAV7A8Y7_ENGPU</name>
<dbReference type="CDD" id="cd08544">
    <property type="entry name" value="Reeler"/>
    <property type="match status" value="1"/>
</dbReference>
<proteinExistence type="predicted"/>
<comment type="caution">
    <text evidence="3">The sequence shown here is derived from an EMBL/GenBank/DDBJ whole genome shotgun (WGS) entry which is preliminary data.</text>
</comment>
<accession>A0AAV7A8Y7</accession>
<gene>
    <name evidence="3" type="ORF">GDO81_017866</name>
</gene>
<dbReference type="Gene3D" id="2.60.40.4060">
    <property type="entry name" value="Reeler domain"/>
    <property type="match status" value="1"/>
</dbReference>
<dbReference type="InterPro" id="IPR051237">
    <property type="entry name" value="Ferric-chelate_Red/DefProt"/>
</dbReference>
<protein>
    <recommendedName>
        <fullName evidence="5">Reelin domain-containing protein</fullName>
    </recommendedName>
</protein>
<feature type="domain" description="Reelin" evidence="2">
    <location>
        <begin position="1"/>
        <end position="128"/>
    </location>
</feature>
<dbReference type="PANTHER" id="PTHR45828">
    <property type="entry name" value="CYTOCHROME B561/FERRIC REDUCTASE TRANSMEMBRANE"/>
    <property type="match status" value="1"/>
</dbReference>
<dbReference type="AlphaFoldDB" id="A0AAV7A8Y7"/>
<dbReference type="EMBL" id="WNYA01000009">
    <property type="protein sequence ID" value="KAG8555935.1"/>
    <property type="molecule type" value="Genomic_DNA"/>
</dbReference>
<dbReference type="GO" id="GO:0016020">
    <property type="term" value="C:membrane"/>
    <property type="evidence" value="ECO:0007669"/>
    <property type="project" value="TreeGrafter"/>
</dbReference>
<dbReference type="InterPro" id="IPR042307">
    <property type="entry name" value="Reeler_sf"/>
</dbReference>
<evidence type="ECO:0008006" key="5">
    <source>
        <dbReference type="Google" id="ProtNLM"/>
    </source>
</evidence>
<feature type="domain" description="Ig-like" evidence="1">
    <location>
        <begin position="54"/>
        <end position="135"/>
    </location>
</feature>
<sequence length="151" mass="16091">MPLVDTLKTVSVRHPAARTHFLQVTLAGSSFKGFLIQARSGGSSNPLGSFTASGNAQTLYCTTAASAVSHTSGTSKSSIQVTWVAPSNTNSDIQLRATVVQSERVFWTGILSSKLTYNANDTSDTSPSNSGFQHCAPLYCIFVLMVTILWI</sequence>
<dbReference type="PROSITE" id="PS51019">
    <property type="entry name" value="REELIN"/>
    <property type="match status" value="1"/>
</dbReference>
<evidence type="ECO:0000313" key="4">
    <source>
        <dbReference type="Proteomes" id="UP000824782"/>
    </source>
</evidence>
<dbReference type="InterPro" id="IPR002861">
    <property type="entry name" value="Reeler_dom"/>
</dbReference>
<dbReference type="Pfam" id="PF02014">
    <property type="entry name" value="Reeler"/>
    <property type="match status" value="1"/>
</dbReference>
<dbReference type="PANTHER" id="PTHR45828:SF44">
    <property type="entry name" value="FERRIC-CHELATE REDUCTASE 1-RELATED"/>
    <property type="match status" value="1"/>
</dbReference>
<reference evidence="3" key="1">
    <citation type="thesis" date="2020" institute="ProQuest LLC" country="789 East Eisenhower Parkway, Ann Arbor, MI, USA">
        <title>Comparative Genomics and Chromosome Evolution.</title>
        <authorList>
            <person name="Mudd A.B."/>
        </authorList>
    </citation>
    <scope>NUCLEOTIDE SEQUENCE</scope>
    <source>
        <strain evidence="3">237g6f4</strain>
        <tissue evidence="3">Blood</tissue>
    </source>
</reference>
<keyword evidence="4" id="KW-1185">Reference proteome</keyword>
<evidence type="ECO:0000313" key="3">
    <source>
        <dbReference type="EMBL" id="KAG8555935.1"/>
    </source>
</evidence>
<dbReference type="Proteomes" id="UP000824782">
    <property type="component" value="Unassembled WGS sequence"/>
</dbReference>
<organism evidence="3 4">
    <name type="scientific">Engystomops pustulosus</name>
    <name type="common">Tungara frog</name>
    <name type="synonym">Physalaemus pustulosus</name>
    <dbReference type="NCBI Taxonomy" id="76066"/>
    <lineage>
        <taxon>Eukaryota</taxon>
        <taxon>Metazoa</taxon>
        <taxon>Chordata</taxon>
        <taxon>Craniata</taxon>
        <taxon>Vertebrata</taxon>
        <taxon>Euteleostomi</taxon>
        <taxon>Amphibia</taxon>
        <taxon>Batrachia</taxon>
        <taxon>Anura</taxon>
        <taxon>Neobatrachia</taxon>
        <taxon>Hyloidea</taxon>
        <taxon>Leptodactylidae</taxon>
        <taxon>Leiuperinae</taxon>
        <taxon>Engystomops</taxon>
    </lineage>
</organism>